<dbReference type="Pfam" id="PF13517">
    <property type="entry name" value="FG-GAP_3"/>
    <property type="match status" value="2"/>
</dbReference>
<evidence type="ECO:0000256" key="1">
    <source>
        <dbReference type="ARBA" id="ARBA00022729"/>
    </source>
</evidence>
<keyword evidence="4" id="KW-0378">Hydrolase</keyword>
<dbReference type="SUPFAM" id="SSF69318">
    <property type="entry name" value="Integrin alpha N-terminal domain"/>
    <property type="match status" value="1"/>
</dbReference>
<dbReference type="InterPro" id="IPR013517">
    <property type="entry name" value="FG-GAP"/>
</dbReference>
<dbReference type="GO" id="GO:0004252">
    <property type="term" value="F:serine-type endopeptidase activity"/>
    <property type="evidence" value="ECO:0007669"/>
    <property type="project" value="InterPro"/>
</dbReference>
<feature type="chain" id="PRO_5026305449" evidence="2">
    <location>
        <begin position="32"/>
        <end position="507"/>
    </location>
</feature>
<evidence type="ECO:0000256" key="2">
    <source>
        <dbReference type="SAM" id="SignalP"/>
    </source>
</evidence>
<dbReference type="InterPro" id="IPR001254">
    <property type="entry name" value="Trypsin_dom"/>
</dbReference>
<dbReference type="PANTHER" id="PTHR24260:SF136">
    <property type="entry name" value="GH08193P-RELATED"/>
    <property type="match status" value="1"/>
</dbReference>
<dbReference type="InterPro" id="IPR001314">
    <property type="entry name" value="Peptidase_S1A"/>
</dbReference>
<dbReference type="PROSITE" id="PS50240">
    <property type="entry name" value="TRYPSIN_DOM"/>
    <property type="match status" value="1"/>
</dbReference>
<dbReference type="Gene3D" id="2.40.10.10">
    <property type="entry name" value="Trypsin-like serine proteases"/>
    <property type="match status" value="1"/>
</dbReference>
<evidence type="ECO:0000259" key="3">
    <source>
        <dbReference type="PROSITE" id="PS50240"/>
    </source>
</evidence>
<feature type="signal peptide" evidence="2">
    <location>
        <begin position="1"/>
        <end position="31"/>
    </location>
</feature>
<dbReference type="InterPro" id="IPR051333">
    <property type="entry name" value="CLIP_Serine_Protease"/>
</dbReference>
<dbReference type="InterPro" id="IPR028994">
    <property type="entry name" value="Integrin_alpha_N"/>
</dbReference>
<dbReference type="PRINTS" id="PR00722">
    <property type="entry name" value="CHYMOTRYPSIN"/>
</dbReference>
<dbReference type="InterPro" id="IPR009003">
    <property type="entry name" value="Peptidase_S1_PA"/>
</dbReference>
<name>A0A6G3TTE9_9ACTN</name>
<dbReference type="SUPFAM" id="SSF50494">
    <property type="entry name" value="Trypsin-like serine proteases"/>
    <property type="match status" value="1"/>
</dbReference>
<dbReference type="Gene3D" id="2.40.128.340">
    <property type="match status" value="2"/>
</dbReference>
<dbReference type="PANTHER" id="PTHR24260">
    <property type="match status" value="1"/>
</dbReference>
<dbReference type="AlphaFoldDB" id="A0A6G3TTE9"/>
<dbReference type="SMART" id="SM00020">
    <property type="entry name" value="Tryp_SPc"/>
    <property type="match status" value="1"/>
</dbReference>
<gene>
    <name evidence="4" type="ORF">G3I66_43315</name>
</gene>
<reference evidence="4 5" key="1">
    <citation type="submission" date="2020-01" db="EMBL/GenBank/DDBJ databases">
        <title>Insect and environment-associated Actinomycetes.</title>
        <authorList>
            <person name="Currrie C."/>
            <person name="Chevrette M."/>
            <person name="Carlson C."/>
            <person name="Stubbendieck R."/>
            <person name="Wendt-Pienkowski E."/>
        </authorList>
    </citation>
    <scope>NUCLEOTIDE SEQUENCE [LARGE SCALE GENOMIC DNA]</scope>
    <source>
        <strain evidence="4 5">SID7739</strain>
    </source>
</reference>
<evidence type="ECO:0000313" key="4">
    <source>
        <dbReference type="EMBL" id="NEC39914.1"/>
    </source>
</evidence>
<dbReference type="EMBL" id="JAAGMQ010001271">
    <property type="protein sequence ID" value="NEC39914.1"/>
    <property type="molecule type" value="Genomic_DNA"/>
</dbReference>
<accession>A0A6G3TTE9</accession>
<organism evidence="4 5">
    <name type="scientific">Streptomyces rubrogriseus</name>
    <dbReference type="NCBI Taxonomy" id="194673"/>
    <lineage>
        <taxon>Bacteria</taxon>
        <taxon>Bacillati</taxon>
        <taxon>Actinomycetota</taxon>
        <taxon>Actinomycetes</taxon>
        <taxon>Kitasatosporales</taxon>
        <taxon>Streptomycetaceae</taxon>
        <taxon>Streptomyces</taxon>
        <taxon>Streptomyces violaceoruber group</taxon>
    </lineage>
</organism>
<dbReference type="Pfam" id="PF00089">
    <property type="entry name" value="Trypsin"/>
    <property type="match status" value="1"/>
</dbReference>
<comment type="caution">
    <text evidence="4">The sequence shown here is derived from an EMBL/GenBank/DDBJ whole genome shotgun (WGS) entry which is preliminary data.</text>
</comment>
<proteinExistence type="predicted"/>
<evidence type="ECO:0000313" key="5">
    <source>
        <dbReference type="Proteomes" id="UP000475666"/>
    </source>
</evidence>
<protein>
    <submittedName>
        <fullName evidence="4">Trypsin-like serine protease</fullName>
    </submittedName>
</protein>
<dbReference type="GO" id="GO:0006508">
    <property type="term" value="P:proteolysis"/>
    <property type="evidence" value="ECO:0007669"/>
    <property type="project" value="UniProtKB-KW"/>
</dbReference>
<dbReference type="RefSeq" id="WP_164279736.1">
    <property type="nucleotide sequence ID" value="NZ_JAAGMQ010001271.1"/>
</dbReference>
<sequence>MFAMPRSARLTALSAALLAGALASTSTPAHATAGAPATEAKLDFAVRLTIGTDYRACSGALVDAQWVLTAASCFADDPARSVAVPAGKPERLTRATVGRADSGVANGYVREVVELVPHPNRDMVLARLDKAVPDIAPVPLAAGAPDPGAPLTAVGFGRTKDEWVPVQRHQGAFTVTSVTADAVNVTGQDGDAVCAGDAGGPLLQNKDGVLQLVGVNSRSMQGGCFGSDSTSTDAVAAANDVDFVRQTVNRDLGTGNLSDLVASADFNADGRTDIAAVLDDGSLHAFYTKPDGTLEYGRELWNDNTWGPMVQIIGGDFDDDGNGDIAAVRSDGTLNLYTGTPTGMLNKSKPMWHDTSWKTIEQVSRFTFDGRDGLIAQWGNGNLYGYYTGADGVLTGDKVKMWPDATWGTTRLTGTTDINADGRDDLAAVRDDGSLNWYAGNSAGGLDLARKLWPDNTWTPMKRIVGGDFNGDGKGDIAAVGGQGTLLLYTGTGTGTLNKGVAMRPAQ</sequence>
<keyword evidence="4" id="KW-0645">Protease</keyword>
<dbReference type="InterPro" id="IPR043504">
    <property type="entry name" value="Peptidase_S1_PA_chymotrypsin"/>
</dbReference>
<keyword evidence="1 2" id="KW-0732">Signal</keyword>
<feature type="domain" description="Peptidase S1" evidence="3">
    <location>
        <begin position="31"/>
        <end position="249"/>
    </location>
</feature>
<dbReference type="Proteomes" id="UP000475666">
    <property type="component" value="Unassembled WGS sequence"/>
</dbReference>